<evidence type="ECO:0000313" key="4">
    <source>
        <dbReference type="EMBL" id="SFP83823.1"/>
    </source>
</evidence>
<protein>
    <submittedName>
        <fullName evidence="4">NADP-dependent 3-hydroxy acid dehydrogenase YdfG</fullName>
    </submittedName>
</protein>
<organism evidence="4 5">
    <name type="scientific">Amycolatopsis arida</name>
    <dbReference type="NCBI Taxonomy" id="587909"/>
    <lineage>
        <taxon>Bacteria</taxon>
        <taxon>Bacillati</taxon>
        <taxon>Actinomycetota</taxon>
        <taxon>Actinomycetes</taxon>
        <taxon>Pseudonocardiales</taxon>
        <taxon>Pseudonocardiaceae</taxon>
        <taxon>Amycolatopsis</taxon>
    </lineage>
</organism>
<evidence type="ECO:0000313" key="5">
    <source>
        <dbReference type="Proteomes" id="UP000198727"/>
    </source>
</evidence>
<evidence type="ECO:0000256" key="2">
    <source>
        <dbReference type="ARBA" id="ARBA00023002"/>
    </source>
</evidence>
<evidence type="ECO:0000256" key="3">
    <source>
        <dbReference type="RuleBase" id="RU000363"/>
    </source>
</evidence>
<dbReference type="NCBIfam" id="NF006073">
    <property type="entry name" value="PRK08219.1"/>
    <property type="match status" value="1"/>
</dbReference>
<dbReference type="PRINTS" id="PR00080">
    <property type="entry name" value="SDRFAMILY"/>
</dbReference>
<gene>
    <name evidence="4" type="ORF">SAMN05421810_103569</name>
</gene>
<evidence type="ECO:0000256" key="1">
    <source>
        <dbReference type="ARBA" id="ARBA00006484"/>
    </source>
</evidence>
<dbReference type="Proteomes" id="UP000198727">
    <property type="component" value="Unassembled WGS sequence"/>
</dbReference>
<name>A0A1I5TLC4_9PSEU</name>
<comment type="similarity">
    <text evidence="1 3">Belongs to the short-chain dehydrogenases/reductases (SDR) family.</text>
</comment>
<dbReference type="GO" id="GO:0016491">
    <property type="term" value="F:oxidoreductase activity"/>
    <property type="evidence" value="ECO:0007669"/>
    <property type="project" value="UniProtKB-KW"/>
</dbReference>
<dbReference type="PANTHER" id="PTHR44196:SF1">
    <property type="entry name" value="DEHYDROGENASE_REDUCTASE SDR FAMILY MEMBER 7B"/>
    <property type="match status" value="1"/>
</dbReference>
<accession>A0A1I5TLC4</accession>
<proteinExistence type="inferred from homology"/>
<dbReference type="Gene3D" id="3.40.50.720">
    <property type="entry name" value="NAD(P)-binding Rossmann-like Domain"/>
    <property type="match status" value="1"/>
</dbReference>
<dbReference type="InterPro" id="IPR002347">
    <property type="entry name" value="SDR_fam"/>
</dbReference>
<keyword evidence="5" id="KW-1185">Reference proteome</keyword>
<reference evidence="5" key="1">
    <citation type="submission" date="2016-10" db="EMBL/GenBank/DDBJ databases">
        <authorList>
            <person name="Varghese N."/>
            <person name="Submissions S."/>
        </authorList>
    </citation>
    <scope>NUCLEOTIDE SEQUENCE [LARGE SCALE GENOMIC DNA]</scope>
    <source>
        <strain evidence="5">CGMCC 4.5579</strain>
    </source>
</reference>
<dbReference type="PANTHER" id="PTHR44196">
    <property type="entry name" value="DEHYDROGENASE/REDUCTASE SDR FAMILY MEMBER 7B"/>
    <property type="match status" value="1"/>
</dbReference>
<sequence>MGPWRHFYRGAMAAQPGSEPATAERPLALATGASRGIGAAVATALQPTHRLLLGGRDAGALAARTAKLPGARAWPVDVTDPAALRAAVAEIERLDVLVHSAGVAELGTVEEAAPSAWRRNLEVNLLAVVELTRLLLPALRAARGHVVVINSGGGRNARPGWGPYAASKFAVRGFADALRAEEEPNGLRVTSVYPGRTDTEMQRAVVAGEGGEYDPRRFLRPESVAAAVRTAVLATPDAHLTELILRPTL</sequence>
<dbReference type="GO" id="GO:0016020">
    <property type="term" value="C:membrane"/>
    <property type="evidence" value="ECO:0007669"/>
    <property type="project" value="TreeGrafter"/>
</dbReference>
<dbReference type="EMBL" id="FOWW01000003">
    <property type="protein sequence ID" value="SFP83823.1"/>
    <property type="molecule type" value="Genomic_DNA"/>
</dbReference>
<keyword evidence="2" id="KW-0560">Oxidoreductase</keyword>
<dbReference type="PROSITE" id="PS00061">
    <property type="entry name" value="ADH_SHORT"/>
    <property type="match status" value="1"/>
</dbReference>
<dbReference type="InterPro" id="IPR020904">
    <property type="entry name" value="Sc_DH/Rdtase_CS"/>
</dbReference>
<dbReference type="Pfam" id="PF00106">
    <property type="entry name" value="adh_short"/>
    <property type="match status" value="1"/>
</dbReference>
<dbReference type="STRING" id="587909.SAMN05421810_103569"/>
<dbReference type="PRINTS" id="PR00081">
    <property type="entry name" value="GDHRDH"/>
</dbReference>
<dbReference type="AlphaFoldDB" id="A0A1I5TLC4"/>
<dbReference type="SUPFAM" id="SSF51735">
    <property type="entry name" value="NAD(P)-binding Rossmann-fold domains"/>
    <property type="match status" value="1"/>
</dbReference>
<dbReference type="InterPro" id="IPR036291">
    <property type="entry name" value="NAD(P)-bd_dom_sf"/>
</dbReference>